<protein>
    <submittedName>
        <fullName evidence="4">Glycosyltransferase family 4 protein</fullName>
        <ecNumber evidence="4">2.4.-.-</ecNumber>
    </submittedName>
</protein>
<keyword evidence="1 4" id="KW-0328">Glycosyltransferase</keyword>
<evidence type="ECO:0000256" key="1">
    <source>
        <dbReference type="ARBA" id="ARBA00022676"/>
    </source>
</evidence>
<feature type="non-terminal residue" evidence="4">
    <location>
        <position position="262"/>
    </location>
</feature>
<proteinExistence type="predicted"/>
<dbReference type="Proteomes" id="UP001589613">
    <property type="component" value="Unassembled WGS sequence"/>
</dbReference>
<dbReference type="InterPro" id="IPR028098">
    <property type="entry name" value="Glyco_trans_4-like_N"/>
</dbReference>
<dbReference type="Gene3D" id="3.40.50.2000">
    <property type="entry name" value="Glycogen Phosphorylase B"/>
    <property type="match status" value="2"/>
</dbReference>
<evidence type="ECO:0000259" key="3">
    <source>
        <dbReference type="Pfam" id="PF13439"/>
    </source>
</evidence>
<reference evidence="4 5" key="1">
    <citation type="submission" date="2024-09" db="EMBL/GenBank/DDBJ databases">
        <authorList>
            <person name="Sun Q."/>
            <person name="Mori K."/>
        </authorList>
    </citation>
    <scope>NUCLEOTIDE SEQUENCE [LARGE SCALE GENOMIC DNA]</scope>
    <source>
        <strain evidence="4 5">JCM 12763</strain>
    </source>
</reference>
<gene>
    <name evidence="4" type="ORF">ACFFN0_15890</name>
</gene>
<dbReference type="EMBL" id="JBHMAX010000055">
    <property type="protein sequence ID" value="MFB9733529.1"/>
    <property type="molecule type" value="Genomic_DNA"/>
</dbReference>
<evidence type="ECO:0000313" key="4">
    <source>
        <dbReference type="EMBL" id="MFB9733529.1"/>
    </source>
</evidence>
<feature type="domain" description="Glycosyltransferase subfamily 4-like N-terminal" evidence="3">
    <location>
        <begin position="23"/>
        <end position="188"/>
    </location>
</feature>
<dbReference type="RefSeq" id="WP_377466780.1">
    <property type="nucleotide sequence ID" value="NZ_JBHMAX010000055.1"/>
</dbReference>
<dbReference type="Pfam" id="PF13439">
    <property type="entry name" value="Glyco_transf_4"/>
    <property type="match status" value="1"/>
</dbReference>
<evidence type="ECO:0000256" key="2">
    <source>
        <dbReference type="ARBA" id="ARBA00022679"/>
    </source>
</evidence>
<accession>A0ABV5V6X3</accession>
<dbReference type="CDD" id="cd03801">
    <property type="entry name" value="GT4_PimA-like"/>
    <property type="match status" value="1"/>
</dbReference>
<dbReference type="EC" id="2.4.-.-" evidence="4"/>
<organism evidence="4 5">
    <name type="scientific">Ornithinimicrobium kibberense</name>
    <dbReference type="NCBI Taxonomy" id="282060"/>
    <lineage>
        <taxon>Bacteria</taxon>
        <taxon>Bacillati</taxon>
        <taxon>Actinomycetota</taxon>
        <taxon>Actinomycetes</taxon>
        <taxon>Micrococcales</taxon>
        <taxon>Ornithinimicrobiaceae</taxon>
        <taxon>Ornithinimicrobium</taxon>
    </lineage>
</organism>
<comment type="caution">
    <text evidence="4">The sequence shown here is derived from an EMBL/GenBank/DDBJ whole genome shotgun (WGS) entry which is preliminary data.</text>
</comment>
<dbReference type="GO" id="GO:0016757">
    <property type="term" value="F:glycosyltransferase activity"/>
    <property type="evidence" value="ECO:0007669"/>
    <property type="project" value="UniProtKB-KW"/>
</dbReference>
<evidence type="ECO:0000313" key="5">
    <source>
        <dbReference type="Proteomes" id="UP001589613"/>
    </source>
</evidence>
<dbReference type="SUPFAM" id="SSF53756">
    <property type="entry name" value="UDP-Glycosyltransferase/glycogen phosphorylase"/>
    <property type="match status" value="1"/>
</dbReference>
<keyword evidence="5" id="KW-1185">Reference proteome</keyword>
<sequence>MRPLHVITPGDHYSPQTGSAIPTVVHGLCAHGPADAAKPHVAVARGTNPIRYTSADIIEYESPTPIRYPLGLSSTRADAATGRVGLPRFSARRSYRAVLHDQDAWASSLIFGHNAPQLVPLVDTYRHIPILYAHNQLLRTYSKREAGRTLSPAAAVICVSDFLAQQTVAHLPPHLHGRVRVVPNGVDTGLFFRRTPLRSSDVLTVTFVGRMIPEKGADVVLEALAMLNRDDIRLTLIGSRGFSATDPVTPFERAVRARASEL</sequence>
<name>A0ABV5V6X3_9MICO</name>
<keyword evidence="2 4" id="KW-0808">Transferase</keyword>